<protein>
    <submittedName>
        <fullName evidence="2">DUF262 domain-containing protein</fullName>
    </submittedName>
</protein>
<dbReference type="EMBL" id="NXLV01000006">
    <property type="protein sequence ID" value="RDU70815.1"/>
    <property type="molecule type" value="Genomic_DNA"/>
</dbReference>
<organism evidence="2 3">
    <name type="scientific">Helicobacter brantae</name>
    <dbReference type="NCBI Taxonomy" id="375927"/>
    <lineage>
        <taxon>Bacteria</taxon>
        <taxon>Pseudomonadati</taxon>
        <taxon>Campylobacterota</taxon>
        <taxon>Epsilonproteobacteria</taxon>
        <taxon>Campylobacterales</taxon>
        <taxon>Helicobacteraceae</taxon>
        <taxon>Helicobacter</taxon>
    </lineage>
</organism>
<dbReference type="PANTHER" id="PTHR39639">
    <property type="entry name" value="CHROMOSOME 16, WHOLE GENOME SHOTGUN SEQUENCE"/>
    <property type="match status" value="1"/>
</dbReference>
<gene>
    <name evidence="2" type="ORF">CQA58_04650</name>
</gene>
<dbReference type="PANTHER" id="PTHR39639:SF1">
    <property type="entry name" value="DUF262 DOMAIN-CONTAINING PROTEIN"/>
    <property type="match status" value="1"/>
</dbReference>
<dbReference type="OrthoDB" id="9798761at2"/>
<sequence>MPMVFCYNSIKHYPKKKANMEENTQNNLEEEIDEEEEELDHNALFNISSWGIDLSWRELILMYKDDELVKPELQRHYVWKKKEASRFIESILLGLPIPSIFLANTEDNRKLIIDGYQRIMSVYDYVEKEKFGNEETIFKLTNSPAIHERWRGKSFKELDIADQRKIKSTSVHGIIFEQKHPKNDDSLYQIFERINTGGQKLLSQEIRHCVYHGKFNDFLIELNNSKIWREMYGTQEVDQRMQDIELILRYFTIRQQTILYSDKQKITMKQELNRYMEMGNNFDLKELQKMKEDFLRCLEWIKKVFGQHAFVNTSKTTSMTKKINRTIFESLMIATSLYLKDRDLEPTNAKNKLHTLLSNNDFQNLISVRTTHCESIRKRIEYILEYVYEVQNCKISETK</sequence>
<dbReference type="Pfam" id="PF03235">
    <property type="entry name" value="GmrSD_N"/>
    <property type="match status" value="1"/>
</dbReference>
<dbReference type="InterPro" id="IPR004919">
    <property type="entry name" value="GmrSD_N"/>
</dbReference>
<proteinExistence type="predicted"/>
<comment type="caution">
    <text evidence="2">The sequence shown here is derived from an EMBL/GenBank/DDBJ whole genome shotgun (WGS) entry which is preliminary data.</text>
</comment>
<feature type="domain" description="GmrSD restriction endonucleases N-terminal" evidence="1">
    <location>
        <begin position="65"/>
        <end position="209"/>
    </location>
</feature>
<evidence type="ECO:0000313" key="2">
    <source>
        <dbReference type="EMBL" id="RDU70815.1"/>
    </source>
</evidence>
<keyword evidence="3" id="KW-1185">Reference proteome</keyword>
<dbReference type="Proteomes" id="UP000257045">
    <property type="component" value="Unassembled WGS sequence"/>
</dbReference>
<evidence type="ECO:0000313" key="3">
    <source>
        <dbReference type="Proteomes" id="UP000257045"/>
    </source>
</evidence>
<dbReference type="AlphaFoldDB" id="A0A3D8J0W3"/>
<accession>A0A3D8J0W3</accession>
<evidence type="ECO:0000259" key="1">
    <source>
        <dbReference type="Pfam" id="PF03235"/>
    </source>
</evidence>
<name>A0A3D8J0W3_9HELI</name>
<reference evidence="2 3" key="1">
    <citation type="submission" date="2018-04" db="EMBL/GenBank/DDBJ databases">
        <title>Novel Campyloabacter and Helicobacter Species and Strains.</title>
        <authorList>
            <person name="Mannion A.J."/>
            <person name="Shen Z."/>
            <person name="Fox J.G."/>
        </authorList>
    </citation>
    <scope>NUCLEOTIDE SEQUENCE [LARGE SCALE GENOMIC DNA]</scope>
    <source>
        <strain evidence="2 3">MIT 04-9366</strain>
    </source>
</reference>